<dbReference type="SUPFAM" id="SSF48726">
    <property type="entry name" value="Immunoglobulin"/>
    <property type="match status" value="1"/>
</dbReference>
<dbReference type="Pfam" id="PF07686">
    <property type="entry name" value="V-set"/>
    <property type="match status" value="1"/>
</dbReference>
<keyword evidence="9" id="KW-1185">Reference proteome</keyword>
<evidence type="ECO:0000256" key="6">
    <source>
        <dbReference type="SAM" id="SignalP"/>
    </source>
</evidence>
<dbReference type="GeneTree" id="ENSGT00940000177332"/>
<dbReference type="Proteomes" id="UP000265020">
    <property type="component" value="Unassembled WGS sequence"/>
</dbReference>
<accession>A0A3Q2D9R2</accession>
<dbReference type="InterPro" id="IPR013783">
    <property type="entry name" value="Ig-like_fold"/>
</dbReference>
<dbReference type="PANTHER" id="PTHR19367">
    <property type="entry name" value="T-CELL RECEPTOR ALPHA CHAIN V REGION"/>
    <property type="match status" value="1"/>
</dbReference>
<dbReference type="InterPro" id="IPR013106">
    <property type="entry name" value="Ig_V-set"/>
</dbReference>
<evidence type="ECO:0000256" key="1">
    <source>
        <dbReference type="ARBA" id="ARBA00022729"/>
    </source>
</evidence>
<dbReference type="SMART" id="SM00408">
    <property type="entry name" value="IGc2"/>
    <property type="match status" value="1"/>
</dbReference>
<keyword evidence="5" id="KW-1279">T cell receptor</keyword>
<sequence>MISCLTSALFQILVLSLCLKSNSVNCQKLTAAKTEEFTLEGGSVTLSCSYTKGSVDVLFWYRQYPGKPPEFLKSHSPFGDAEYLGRMTFEGNKEEMNMTISSAAMADSAVYYCAASSHIHLIFFPLSEYIEY</sequence>
<dbReference type="OMA" id="QRFSTNN"/>
<dbReference type="Gene3D" id="2.60.40.10">
    <property type="entry name" value="Immunoglobulins"/>
    <property type="match status" value="1"/>
</dbReference>
<organism evidence="8 9">
    <name type="scientific">Cyprinodon variegatus</name>
    <name type="common">Sheepshead minnow</name>
    <dbReference type="NCBI Taxonomy" id="28743"/>
    <lineage>
        <taxon>Eukaryota</taxon>
        <taxon>Metazoa</taxon>
        <taxon>Chordata</taxon>
        <taxon>Craniata</taxon>
        <taxon>Vertebrata</taxon>
        <taxon>Euteleostomi</taxon>
        <taxon>Actinopterygii</taxon>
        <taxon>Neopterygii</taxon>
        <taxon>Teleostei</taxon>
        <taxon>Neoteleostei</taxon>
        <taxon>Acanthomorphata</taxon>
        <taxon>Ovalentaria</taxon>
        <taxon>Atherinomorphae</taxon>
        <taxon>Cyprinodontiformes</taxon>
        <taxon>Cyprinodontidae</taxon>
        <taxon>Cyprinodon</taxon>
    </lineage>
</organism>
<dbReference type="InterPro" id="IPR051287">
    <property type="entry name" value="TCR_variable_region"/>
</dbReference>
<dbReference type="InterPro" id="IPR003598">
    <property type="entry name" value="Ig_sub2"/>
</dbReference>
<feature type="signal peptide" evidence="6">
    <location>
        <begin position="1"/>
        <end position="26"/>
    </location>
</feature>
<feature type="domain" description="Ig-like" evidence="7">
    <location>
        <begin position="27"/>
        <end position="117"/>
    </location>
</feature>
<name>A0A3Q2D9R2_CYPVA</name>
<dbReference type="Ensembl" id="ENSCVAT00000023223.1">
    <property type="protein sequence ID" value="ENSCVAP00000015199.1"/>
    <property type="gene ID" value="ENSCVAG00000017963.1"/>
</dbReference>
<dbReference type="PROSITE" id="PS50835">
    <property type="entry name" value="IG_LIKE"/>
    <property type="match status" value="1"/>
</dbReference>
<dbReference type="STRING" id="28743.ENSCVAP00000015199"/>
<evidence type="ECO:0000256" key="3">
    <source>
        <dbReference type="ARBA" id="ARBA00023170"/>
    </source>
</evidence>
<dbReference type="GO" id="GO:0042101">
    <property type="term" value="C:T cell receptor complex"/>
    <property type="evidence" value="ECO:0007669"/>
    <property type="project" value="UniProtKB-KW"/>
</dbReference>
<reference evidence="8" key="1">
    <citation type="submission" date="2025-08" db="UniProtKB">
        <authorList>
            <consortium name="Ensembl"/>
        </authorList>
    </citation>
    <scope>IDENTIFICATION</scope>
</reference>
<evidence type="ECO:0000259" key="7">
    <source>
        <dbReference type="PROSITE" id="PS50835"/>
    </source>
</evidence>
<proteinExistence type="predicted"/>
<dbReference type="SMART" id="SM00409">
    <property type="entry name" value="IG"/>
    <property type="match status" value="1"/>
</dbReference>
<dbReference type="AlphaFoldDB" id="A0A3Q2D9R2"/>
<dbReference type="PANTHER" id="PTHR19367:SF18">
    <property type="entry name" value="T CELL RECEPTOR ALPHA VARIABLE 16"/>
    <property type="match status" value="1"/>
</dbReference>
<evidence type="ECO:0000313" key="8">
    <source>
        <dbReference type="Ensembl" id="ENSCVAP00000015199.1"/>
    </source>
</evidence>
<dbReference type="InterPro" id="IPR036179">
    <property type="entry name" value="Ig-like_dom_sf"/>
</dbReference>
<dbReference type="InterPro" id="IPR007110">
    <property type="entry name" value="Ig-like_dom"/>
</dbReference>
<evidence type="ECO:0000256" key="5">
    <source>
        <dbReference type="ARBA" id="ARBA00043266"/>
    </source>
</evidence>
<evidence type="ECO:0000313" key="9">
    <source>
        <dbReference type="Proteomes" id="UP000265020"/>
    </source>
</evidence>
<reference evidence="8" key="2">
    <citation type="submission" date="2025-09" db="UniProtKB">
        <authorList>
            <consortium name="Ensembl"/>
        </authorList>
    </citation>
    <scope>IDENTIFICATION</scope>
</reference>
<keyword evidence="5" id="KW-0391">Immunity</keyword>
<feature type="chain" id="PRO_5018705494" description="Ig-like domain-containing protein" evidence="6">
    <location>
        <begin position="27"/>
        <end position="132"/>
    </location>
</feature>
<evidence type="ECO:0000256" key="4">
    <source>
        <dbReference type="ARBA" id="ARBA00023319"/>
    </source>
</evidence>
<keyword evidence="2" id="KW-1064">Adaptive immunity</keyword>
<keyword evidence="3" id="KW-0675">Receptor</keyword>
<evidence type="ECO:0000256" key="2">
    <source>
        <dbReference type="ARBA" id="ARBA00023130"/>
    </source>
</evidence>
<dbReference type="InterPro" id="IPR003599">
    <property type="entry name" value="Ig_sub"/>
</dbReference>
<dbReference type="GO" id="GO:0002250">
    <property type="term" value="P:adaptive immune response"/>
    <property type="evidence" value="ECO:0007669"/>
    <property type="project" value="UniProtKB-KW"/>
</dbReference>
<dbReference type="SMART" id="SM00406">
    <property type="entry name" value="IGv"/>
    <property type="match status" value="1"/>
</dbReference>
<keyword evidence="4" id="KW-0393">Immunoglobulin domain</keyword>
<keyword evidence="1 6" id="KW-0732">Signal</keyword>
<protein>
    <recommendedName>
        <fullName evidence="7">Ig-like domain-containing protein</fullName>
    </recommendedName>
</protein>